<dbReference type="PROSITE" id="PS51463">
    <property type="entry name" value="P_GLUCOSE_ISOMERASE_3"/>
    <property type="match status" value="1"/>
</dbReference>
<dbReference type="CDD" id="cd05015">
    <property type="entry name" value="SIS_PGI_1"/>
    <property type="match status" value="1"/>
</dbReference>
<dbReference type="InterPro" id="IPR001672">
    <property type="entry name" value="G6P_Isomerase"/>
</dbReference>
<evidence type="ECO:0000256" key="3">
    <source>
        <dbReference type="ARBA" id="ARBA00023235"/>
    </source>
</evidence>
<dbReference type="GO" id="GO:0005829">
    <property type="term" value="C:cytosol"/>
    <property type="evidence" value="ECO:0007669"/>
    <property type="project" value="TreeGrafter"/>
</dbReference>
<gene>
    <name evidence="5" type="ORF">EYH37_01125</name>
</gene>
<evidence type="ECO:0000256" key="4">
    <source>
        <dbReference type="RuleBase" id="RU000612"/>
    </source>
</evidence>
<proteinExistence type="inferred from homology"/>
<sequence length="410" mass="46716">MPVFVDFPKYGELPSPLNLKEAFAQPFTRYPKEDIKDIKERLGRFKEKFSTMLVCGMGGSSLGAKTAYSFLRETTKGQHRLLFLDNLDPLFVKKRLEELNWEDTLFCFISKSGTTLETVVFLNLILEELKRRNLKVEERVIFVGDRGKSFENLANSLGCEFFEIPSDVDGRFSVLTSSQLVPIYFADIDIKELWEGALELLRDPTEDSPAVKLAKFKMYHYLNGGRNIAVMFTYGNYIYPFAFWYSQLWAESLGKNSRGQTPIKALGTVDQHSLVQLFREGPDDKVYQFIKVANNPESPKLSDNPVILDYIAGKSVSQIFNALYEGTKTALIETGRPIVTLELDSYTAFNLGYLFMLYMVTTVVAAQILDTNPFGQPGVELGKEIAKEKLKESEFAKRRKAERTGKRSYR</sequence>
<evidence type="ECO:0000313" key="6">
    <source>
        <dbReference type="Proteomes" id="UP000606463"/>
    </source>
</evidence>
<evidence type="ECO:0000313" key="5">
    <source>
        <dbReference type="EMBL" id="HIP97957.1"/>
    </source>
</evidence>
<dbReference type="GO" id="GO:0006096">
    <property type="term" value="P:glycolytic process"/>
    <property type="evidence" value="ECO:0007669"/>
    <property type="project" value="UniProtKB-KW"/>
</dbReference>
<dbReference type="GO" id="GO:0051156">
    <property type="term" value="P:glucose 6-phosphate metabolic process"/>
    <property type="evidence" value="ECO:0007669"/>
    <property type="project" value="TreeGrafter"/>
</dbReference>
<name>A0A9D1CFB0_AQUAO</name>
<dbReference type="PANTHER" id="PTHR11469">
    <property type="entry name" value="GLUCOSE-6-PHOSPHATE ISOMERASE"/>
    <property type="match status" value="1"/>
</dbReference>
<evidence type="ECO:0000256" key="1">
    <source>
        <dbReference type="ARBA" id="ARBA00022432"/>
    </source>
</evidence>
<dbReference type="PRINTS" id="PR00662">
    <property type="entry name" value="G6PISOMERASE"/>
</dbReference>
<keyword evidence="1 4" id="KW-0312">Gluconeogenesis</keyword>
<evidence type="ECO:0000256" key="2">
    <source>
        <dbReference type="ARBA" id="ARBA00023152"/>
    </source>
</evidence>
<dbReference type="PANTHER" id="PTHR11469:SF1">
    <property type="entry name" value="GLUCOSE-6-PHOSPHATE ISOMERASE"/>
    <property type="match status" value="1"/>
</dbReference>
<dbReference type="CDD" id="cd05016">
    <property type="entry name" value="SIS_PGI_2"/>
    <property type="match status" value="1"/>
</dbReference>
<organism evidence="5 6">
    <name type="scientific">Aquifex aeolicus</name>
    <dbReference type="NCBI Taxonomy" id="63363"/>
    <lineage>
        <taxon>Bacteria</taxon>
        <taxon>Pseudomonadati</taxon>
        <taxon>Aquificota</taxon>
        <taxon>Aquificia</taxon>
        <taxon>Aquificales</taxon>
        <taxon>Aquificaceae</taxon>
        <taxon>Aquifex</taxon>
    </lineage>
</organism>
<dbReference type="InterPro" id="IPR035476">
    <property type="entry name" value="SIS_PGI_1"/>
</dbReference>
<dbReference type="GO" id="GO:0048029">
    <property type="term" value="F:monosaccharide binding"/>
    <property type="evidence" value="ECO:0007669"/>
    <property type="project" value="TreeGrafter"/>
</dbReference>
<dbReference type="SUPFAM" id="SSF53697">
    <property type="entry name" value="SIS domain"/>
    <property type="match status" value="1"/>
</dbReference>
<dbReference type="Pfam" id="PF00342">
    <property type="entry name" value="PGI"/>
    <property type="match status" value="1"/>
</dbReference>
<dbReference type="EC" id="5.3.1.9" evidence="4"/>
<accession>A0A9D1CFB0</accession>
<keyword evidence="2 4" id="KW-0324">Glycolysis</keyword>
<dbReference type="AlphaFoldDB" id="A0A9D1CFB0"/>
<dbReference type="GO" id="GO:0006094">
    <property type="term" value="P:gluconeogenesis"/>
    <property type="evidence" value="ECO:0007669"/>
    <property type="project" value="UniProtKB-KW"/>
</dbReference>
<dbReference type="Proteomes" id="UP000606463">
    <property type="component" value="Unassembled WGS sequence"/>
</dbReference>
<dbReference type="EMBL" id="DQVE01000012">
    <property type="protein sequence ID" value="HIP97957.1"/>
    <property type="molecule type" value="Genomic_DNA"/>
</dbReference>
<reference evidence="5" key="1">
    <citation type="journal article" date="2020" name="ISME J.">
        <title>Gammaproteobacteria mediating utilization of methyl-, sulfur- and petroleum organic compounds in deep ocean hydrothermal plumes.</title>
        <authorList>
            <person name="Zhou Z."/>
            <person name="Liu Y."/>
            <person name="Pan J."/>
            <person name="Cron B.R."/>
            <person name="Toner B.M."/>
            <person name="Anantharaman K."/>
            <person name="Breier J.A."/>
            <person name="Dick G.J."/>
            <person name="Li M."/>
        </authorList>
    </citation>
    <scope>NUCLEOTIDE SEQUENCE</scope>
    <source>
        <strain evidence="5">SZUA-1501</strain>
    </source>
</reference>
<dbReference type="GO" id="GO:0097367">
    <property type="term" value="F:carbohydrate derivative binding"/>
    <property type="evidence" value="ECO:0007669"/>
    <property type="project" value="InterPro"/>
</dbReference>
<keyword evidence="3 4" id="KW-0413">Isomerase</keyword>
<comment type="caution">
    <text evidence="5">The sequence shown here is derived from an EMBL/GenBank/DDBJ whole genome shotgun (WGS) entry which is preliminary data.</text>
</comment>
<dbReference type="Gene3D" id="3.40.50.10490">
    <property type="entry name" value="Glucose-6-phosphate isomerase like protein, domain 1"/>
    <property type="match status" value="2"/>
</dbReference>
<comment type="pathway">
    <text evidence="4">Carbohydrate degradation; glycolysis; D-glyceraldehyde 3-phosphate and glycerone phosphate from D-glucose: step 2/4.</text>
</comment>
<protein>
    <recommendedName>
        <fullName evidence="4">Glucose-6-phosphate isomerase</fullName>
        <ecNumber evidence="4">5.3.1.9</ecNumber>
    </recommendedName>
</protein>
<dbReference type="InterPro" id="IPR046348">
    <property type="entry name" value="SIS_dom_sf"/>
</dbReference>
<comment type="similarity">
    <text evidence="4">Belongs to the GPI family.</text>
</comment>
<dbReference type="InterPro" id="IPR035482">
    <property type="entry name" value="SIS_PGI_2"/>
</dbReference>
<comment type="catalytic activity">
    <reaction evidence="4">
        <text>alpha-D-glucose 6-phosphate = beta-D-fructose 6-phosphate</text>
        <dbReference type="Rhea" id="RHEA:11816"/>
        <dbReference type="ChEBI" id="CHEBI:57634"/>
        <dbReference type="ChEBI" id="CHEBI:58225"/>
        <dbReference type="EC" id="5.3.1.9"/>
    </reaction>
</comment>
<dbReference type="GO" id="GO:0004347">
    <property type="term" value="F:glucose-6-phosphate isomerase activity"/>
    <property type="evidence" value="ECO:0007669"/>
    <property type="project" value="UniProtKB-EC"/>
</dbReference>